<dbReference type="Pfam" id="PF00294">
    <property type="entry name" value="PfkB"/>
    <property type="match status" value="1"/>
</dbReference>
<keyword evidence="3" id="KW-0547">Nucleotide-binding</keyword>
<dbReference type="CDD" id="cd01166">
    <property type="entry name" value="KdgK"/>
    <property type="match status" value="1"/>
</dbReference>
<dbReference type="InterPro" id="IPR011611">
    <property type="entry name" value="PfkB_dom"/>
</dbReference>
<dbReference type="PANTHER" id="PTHR43085">
    <property type="entry name" value="HEXOKINASE FAMILY MEMBER"/>
    <property type="match status" value="1"/>
</dbReference>
<dbReference type="InterPro" id="IPR030830">
    <property type="entry name" value="Myo_inos_IolC"/>
</dbReference>
<reference evidence="7 8" key="1">
    <citation type="submission" date="2020-06" db="EMBL/GenBank/DDBJ databases">
        <title>Dyadobacter sandarakinus sp. nov., isolated from the soil of the Arctic Yellow River Station.</title>
        <authorList>
            <person name="Zhang Y."/>
            <person name="Peng F."/>
        </authorList>
    </citation>
    <scope>NUCLEOTIDE SEQUENCE [LARGE SCALE GENOMIC DNA]</scope>
    <source>
        <strain evidence="7 8">Q3-56</strain>
    </source>
</reference>
<evidence type="ECO:0000313" key="7">
    <source>
        <dbReference type="EMBL" id="QRR01193.1"/>
    </source>
</evidence>
<evidence type="ECO:0000256" key="5">
    <source>
        <dbReference type="ARBA" id="ARBA00022840"/>
    </source>
</evidence>
<evidence type="ECO:0000259" key="6">
    <source>
        <dbReference type="Pfam" id="PF00294"/>
    </source>
</evidence>
<keyword evidence="5" id="KW-0067">ATP-binding</keyword>
<dbReference type="PROSITE" id="PS00584">
    <property type="entry name" value="PFKB_KINASES_2"/>
    <property type="match status" value="1"/>
</dbReference>
<dbReference type="InterPro" id="IPR023314">
    <property type="entry name" value="Myo_inos_IolC-like_sf"/>
</dbReference>
<dbReference type="GO" id="GO:0047590">
    <property type="term" value="F:5-dehydro-2-deoxygluconokinase activity"/>
    <property type="evidence" value="ECO:0007669"/>
    <property type="project" value="UniProtKB-EC"/>
</dbReference>
<comment type="similarity">
    <text evidence="1">Belongs to the carbohydrate kinase PfkB family.</text>
</comment>
<dbReference type="PANTHER" id="PTHR43085:SF49">
    <property type="entry name" value="5-DEHYDRO-2-DEOXYGLUCONOKINASE"/>
    <property type="match status" value="1"/>
</dbReference>
<evidence type="ECO:0000256" key="2">
    <source>
        <dbReference type="ARBA" id="ARBA00022679"/>
    </source>
</evidence>
<sequence>MTNPDTPRPYDLLTLGRSSIDLYSANVGRPFEQIEAFNAFVGGCPLNIATGSRRLGLATAILTGIGDDQVGNFIKHFLEQEQILTNWVATIPGTRSSAVVLGIEPPDKFPLVYYRENCADINLNLDHVAAVPFGDFRAAAFSGTAFSKDPSRTAMFFALEQAREHGVTTLLDIDFRADQWFDPRAFGVTIRAALSSFEIVVGTEEEILATFLTDKEQLLIKHQQISAPEIRGNIDTAIQQILAAGVKTLVVKRGKDGASIFQSGKEEMKIPGFPVEVLNVLGAGDAFCAGFSYGLLSGWDLYKSVRMGNACGAIIVTREGCANFMPTYEEVMAFTAGYEGL</sequence>
<proteinExistence type="inferred from homology"/>
<dbReference type="Gene3D" id="2.20.150.10">
    <property type="entry name" value="putative 5-dehydro-2- deoxygluconokinase"/>
    <property type="match status" value="1"/>
</dbReference>
<dbReference type="EMBL" id="CP056775">
    <property type="protein sequence ID" value="QRR01193.1"/>
    <property type="molecule type" value="Genomic_DNA"/>
</dbReference>
<dbReference type="Gene3D" id="3.40.1190.20">
    <property type="match status" value="1"/>
</dbReference>
<dbReference type="InterPro" id="IPR002173">
    <property type="entry name" value="Carboh/pur_kinase_PfkB_CS"/>
</dbReference>
<dbReference type="SUPFAM" id="SSF53613">
    <property type="entry name" value="Ribokinase-like"/>
    <property type="match status" value="1"/>
</dbReference>
<gene>
    <name evidence="7" type="primary">iolC</name>
    <name evidence="7" type="ORF">HWI92_09890</name>
</gene>
<protein>
    <submittedName>
        <fullName evidence="7">5-dehydro-2-deoxygluconokinase</fullName>
        <ecNumber evidence="7">2.7.1.92</ecNumber>
    </submittedName>
</protein>
<dbReference type="InterPro" id="IPR050306">
    <property type="entry name" value="PfkB_Carbo_kinase"/>
</dbReference>
<dbReference type="EC" id="2.7.1.92" evidence="7"/>
<accession>A0ABX7I5Q6</accession>
<organism evidence="7 8">
    <name type="scientific">Dyadobacter sandarakinus</name>
    <dbReference type="NCBI Taxonomy" id="2747268"/>
    <lineage>
        <taxon>Bacteria</taxon>
        <taxon>Pseudomonadati</taxon>
        <taxon>Bacteroidota</taxon>
        <taxon>Cytophagia</taxon>
        <taxon>Cytophagales</taxon>
        <taxon>Spirosomataceae</taxon>
        <taxon>Dyadobacter</taxon>
    </lineage>
</organism>
<evidence type="ECO:0000256" key="4">
    <source>
        <dbReference type="ARBA" id="ARBA00022777"/>
    </source>
</evidence>
<dbReference type="PROSITE" id="PS00583">
    <property type="entry name" value="PFKB_KINASES_1"/>
    <property type="match status" value="1"/>
</dbReference>
<dbReference type="InterPro" id="IPR029056">
    <property type="entry name" value="Ribokinase-like"/>
</dbReference>
<evidence type="ECO:0000256" key="3">
    <source>
        <dbReference type="ARBA" id="ARBA00022741"/>
    </source>
</evidence>
<keyword evidence="8" id="KW-1185">Reference proteome</keyword>
<evidence type="ECO:0000313" key="8">
    <source>
        <dbReference type="Proteomes" id="UP000612680"/>
    </source>
</evidence>
<evidence type="ECO:0000256" key="1">
    <source>
        <dbReference type="ARBA" id="ARBA00010688"/>
    </source>
</evidence>
<dbReference type="RefSeq" id="WP_204663259.1">
    <property type="nucleotide sequence ID" value="NZ_CP056775.1"/>
</dbReference>
<name>A0ABX7I5Q6_9BACT</name>
<feature type="domain" description="Carbohydrate kinase PfkB" evidence="6">
    <location>
        <begin position="12"/>
        <end position="327"/>
    </location>
</feature>
<keyword evidence="2 7" id="KW-0808">Transferase</keyword>
<keyword evidence="4" id="KW-0418">Kinase</keyword>
<dbReference type="NCBIfam" id="TIGR04382">
    <property type="entry name" value="myo_inos_iolC_N"/>
    <property type="match status" value="1"/>
</dbReference>
<dbReference type="Proteomes" id="UP000612680">
    <property type="component" value="Chromosome"/>
</dbReference>